<evidence type="ECO:0000256" key="1">
    <source>
        <dbReference type="ARBA" id="ARBA00004141"/>
    </source>
</evidence>
<keyword evidence="8" id="KW-1185">Reference proteome</keyword>
<proteinExistence type="predicted"/>
<dbReference type="GO" id="GO:0004930">
    <property type="term" value="F:G protein-coupled receptor activity"/>
    <property type="evidence" value="ECO:0007669"/>
    <property type="project" value="InterPro"/>
</dbReference>
<gene>
    <name evidence="7" type="ORF">FSP39_012277</name>
</gene>
<dbReference type="PROSITE" id="PS50261">
    <property type="entry name" value="G_PROTEIN_RECEP_F2_4"/>
    <property type="match status" value="1"/>
</dbReference>
<evidence type="ECO:0000256" key="4">
    <source>
        <dbReference type="ARBA" id="ARBA00023136"/>
    </source>
</evidence>
<feature type="transmembrane region" description="Helical" evidence="5">
    <location>
        <begin position="42"/>
        <end position="75"/>
    </location>
</feature>
<keyword evidence="3 5" id="KW-1133">Transmembrane helix</keyword>
<reference evidence="7" key="1">
    <citation type="submission" date="2019-08" db="EMBL/GenBank/DDBJ databases">
        <title>The improved chromosome-level genome for the pearl oyster Pinctada fucata martensii using PacBio sequencing and Hi-C.</title>
        <authorList>
            <person name="Zheng Z."/>
        </authorList>
    </citation>
    <scope>NUCLEOTIDE SEQUENCE</scope>
    <source>
        <strain evidence="7">ZZ-2019</strain>
        <tissue evidence="7">Adductor muscle</tissue>
    </source>
</reference>
<dbReference type="Proteomes" id="UP001186944">
    <property type="component" value="Unassembled WGS sequence"/>
</dbReference>
<protein>
    <recommendedName>
        <fullName evidence="6">G-protein coupled receptors family 2 profile 2 domain-containing protein</fullName>
    </recommendedName>
</protein>
<comment type="subcellular location">
    <subcellularLocation>
        <location evidence="1">Membrane</location>
        <topology evidence="1">Multi-pass membrane protein</topology>
    </subcellularLocation>
</comment>
<dbReference type="Gene3D" id="1.20.1070.10">
    <property type="entry name" value="Rhodopsin 7-helix transmembrane proteins"/>
    <property type="match status" value="1"/>
</dbReference>
<evidence type="ECO:0000259" key="6">
    <source>
        <dbReference type="PROSITE" id="PS50261"/>
    </source>
</evidence>
<dbReference type="GO" id="GO:0005886">
    <property type="term" value="C:plasma membrane"/>
    <property type="evidence" value="ECO:0007669"/>
    <property type="project" value="TreeGrafter"/>
</dbReference>
<name>A0AA88Y089_PINIB</name>
<dbReference type="GO" id="GO:0007189">
    <property type="term" value="P:adenylate cyclase-activating G protein-coupled receptor signaling pathway"/>
    <property type="evidence" value="ECO:0007669"/>
    <property type="project" value="TreeGrafter"/>
</dbReference>
<comment type="caution">
    <text evidence="7">The sequence shown here is derived from an EMBL/GenBank/DDBJ whole genome shotgun (WGS) entry which is preliminary data.</text>
</comment>
<dbReference type="AlphaFoldDB" id="A0AA88Y089"/>
<dbReference type="InterPro" id="IPR017981">
    <property type="entry name" value="GPCR_2-like_7TM"/>
</dbReference>
<evidence type="ECO:0000256" key="2">
    <source>
        <dbReference type="ARBA" id="ARBA00022692"/>
    </source>
</evidence>
<evidence type="ECO:0000313" key="7">
    <source>
        <dbReference type="EMBL" id="KAK3095258.1"/>
    </source>
</evidence>
<dbReference type="PANTHER" id="PTHR12011">
    <property type="entry name" value="ADHESION G-PROTEIN COUPLED RECEPTOR"/>
    <property type="match status" value="1"/>
</dbReference>
<sequence length="195" mass="21399">MWSTSGCEVITTTDENTIDEIHDLALNIITYVGCSVSLLTQIIAVTVFTCVGLLCSIVAFVLHYFYTSVFVWMLVEGLHLYSKVVQVFGTEKSRLIYYCGFGWGVPLILVTISATADWRGYGTQRSCWLSTKDGTIWAFVGPAVAIIVRGQVVGALSSLKWFGQGPSWSPVVTVSQSASFKNALVQDCRLVTYQA</sequence>
<evidence type="ECO:0000256" key="3">
    <source>
        <dbReference type="ARBA" id="ARBA00022989"/>
    </source>
</evidence>
<evidence type="ECO:0000313" key="8">
    <source>
        <dbReference type="Proteomes" id="UP001186944"/>
    </source>
</evidence>
<dbReference type="GO" id="GO:0007166">
    <property type="term" value="P:cell surface receptor signaling pathway"/>
    <property type="evidence" value="ECO:0007669"/>
    <property type="project" value="InterPro"/>
</dbReference>
<organism evidence="7 8">
    <name type="scientific">Pinctada imbricata</name>
    <name type="common">Atlantic pearl-oyster</name>
    <name type="synonym">Pinctada martensii</name>
    <dbReference type="NCBI Taxonomy" id="66713"/>
    <lineage>
        <taxon>Eukaryota</taxon>
        <taxon>Metazoa</taxon>
        <taxon>Spiralia</taxon>
        <taxon>Lophotrochozoa</taxon>
        <taxon>Mollusca</taxon>
        <taxon>Bivalvia</taxon>
        <taxon>Autobranchia</taxon>
        <taxon>Pteriomorphia</taxon>
        <taxon>Pterioida</taxon>
        <taxon>Pterioidea</taxon>
        <taxon>Pteriidae</taxon>
        <taxon>Pinctada</taxon>
    </lineage>
</organism>
<feature type="domain" description="G-protein coupled receptors family 2 profile 2" evidence="6">
    <location>
        <begin position="55"/>
        <end position="153"/>
    </location>
</feature>
<evidence type="ECO:0000256" key="5">
    <source>
        <dbReference type="SAM" id="Phobius"/>
    </source>
</evidence>
<dbReference type="InterPro" id="IPR000832">
    <property type="entry name" value="GPCR_2_secretin-like"/>
</dbReference>
<keyword evidence="4 5" id="KW-0472">Membrane</keyword>
<dbReference type="PANTHER" id="PTHR12011:SF347">
    <property type="entry name" value="FI21270P1-RELATED"/>
    <property type="match status" value="1"/>
</dbReference>
<dbReference type="Pfam" id="PF00002">
    <property type="entry name" value="7tm_2"/>
    <property type="match status" value="1"/>
</dbReference>
<feature type="transmembrane region" description="Helical" evidence="5">
    <location>
        <begin position="136"/>
        <end position="159"/>
    </location>
</feature>
<feature type="transmembrane region" description="Helical" evidence="5">
    <location>
        <begin position="95"/>
        <end position="116"/>
    </location>
</feature>
<keyword evidence="2 5" id="KW-0812">Transmembrane</keyword>
<accession>A0AA88Y089</accession>
<dbReference type="EMBL" id="VSWD01000008">
    <property type="protein sequence ID" value="KAK3095258.1"/>
    <property type="molecule type" value="Genomic_DNA"/>
</dbReference>